<keyword evidence="3" id="KW-1185">Reference proteome</keyword>
<proteinExistence type="predicted"/>
<organism evidence="2 3">
    <name type="scientific">Diploptera punctata</name>
    <name type="common">Pacific beetle cockroach</name>
    <dbReference type="NCBI Taxonomy" id="6984"/>
    <lineage>
        <taxon>Eukaryota</taxon>
        <taxon>Metazoa</taxon>
        <taxon>Ecdysozoa</taxon>
        <taxon>Arthropoda</taxon>
        <taxon>Hexapoda</taxon>
        <taxon>Insecta</taxon>
        <taxon>Pterygota</taxon>
        <taxon>Neoptera</taxon>
        <taxon>Polyneoptera</taxon>
        <taxon>Dictyoptera</taxon>
        <taxon>Blattodea</taxon>
        <taxon>Blaberoidea</taxon>
        <taxon>Blaberidae</taxon>
        <taxon>Diplopterinae</taxon>
        <taxon>Diploptera</taxon>
    </lineage>
</organism>
<dbReference type="AlphaFoldDB" id="A0AAD7ZZ31"/>
<feature type="chain" id="PRO_5042120077" evidence="1">
    <location>
        <begin position="20"/>
        <end position="178"/>
    </location>
</feature>
<feature type="signal peptide" evidence="1">
    <location>
        <begin position="1"/>
        <end position="19"/>
    </location>
</feature>
<dbReference type="EMBL" id="JASPKZ010004935">
    <property type="protein sequence ID" value="KAJ9589519.1"/>
    <property type="molecule type" value="Genomic_DNA"/>
</dbReference>
<dbReference type="Proteomes" id="UP001233999">
    <property type="component" value="Unassembled WGS sequence"/>
</dbReference>
<keyword evidence="1" id="KW-0732">Signal</keyword>
<dbReference type="Gene3D" id="1.10.238.270">
    <property type="match status" value="1"/>
</dbReference>
<evidence type="ECO:0000313" key="3">
    <source>
        <dbReference type="Proteomes" id="UP001233999"/>
    </source>
</evidence>
<comment type="caution">
    <text evidence="2">The sequence shown here is derived from an EMBL/GenBank/DDBJ whole genome shotgun (WGS) entry which is preliminary data.</text>
</comment>
<reference evidence="2" key="1">
    <citation type="journal article" date="2023" name="IScience">
        <title>Live-bearing cockroach genome reveals convergent evolutionary mechanisms linked to viviparity in insects and beyond.</title>
        <authorList>
            <person name="Fouks B."/>
            <person name="Harrison M.C."/>
            <person name="Mikhailova A.A."/>
            <person name="Marchal E."/>
            <person name="English S."/>
            <person name="Carruthers M."/>
            <person name="Jennings E.C."/>
            <person name="Chiamaka E.L."/>
            <person name="Frigard R.A."/>
            <person name="Pippel M."/>
            <person name="Attardo G.M."/>
            <person name="Benoit J.B."/>
            <person name="Bornberg-Bauer E."/>
            <person name="Tobe S.S."/>
        </authorList>
    </citation>
    <scope>NUCLEOTIDE SEQUENCE</scope>
    <source>
        <strain evidence="2">Stay&amp;Tobe</strain>
    </source>
</reference>
<reference evidence="2" key="2">
    <citation type="submission" date="2023-05" db="EMBL/GenBank/DDBJ databases">
        <authorList>
            <person name="Fouks B."/>
        </authorList>
    </citation>
    <scope>NUCLEOTIDE SEQUENCE</scope>
    <source>
        <strain evidence="2">Stay&amp;Tobe</strain>
        <tissue evidence="2">Testes</tissue>
    </source>
</reference>
<evidence type="ECO:0000313" key="2">
    <source>
        <dbReference type="EMBL" id="KAJ9589519.1"/>
    </source>
</evidence>
<accession>A0AAD7ZZ31</accession>
<evidence type="ECO:0000256" key="1">
    <source>
        <dbReference type="SAM" id="SignalP"/>
    </source>
</evidence>
<sequence>MHLLQTVALLVVVSTTVCSFGNIENMLLSRTVREADKHHKEREGEFSCLSKLYPMKEKEFSGHHSYTNFSTCYAYCLFNKSDLITTSGNISVTAAIDRTVQIMNLTDENILGNMTAICGSGKHVNTTTHNNHTYACSAAPLRFIVCVYDIVNLYCPTAQQIQSEHCKTQLEITKKKYQ</sequence>
<gene>
    <name evidence="2" type="ORF">L9F63_017268</name>
</gene>
<protein>
    <submittedName>
        <fullName evidence="2">Uncharacterized protein</fullName>
    </submittedName>
</protein>
<name>A0AAD7ZZ31_DIPPU</name>